<keyword evidence="2" id="KW-0732">Signal</keyword>
<dbReference type="AlphaFoldDB" id="A0A437QA76"/>
<evidence type="ECO:0000313" key="4">
    <source>
        <dbReference type="EMBL" id="RVU31386.1"/>
    </source>
</evidence>
<evidence type="ECO:0000313" key="5">
    <source>
        <dbReference type="Proteomes" id="UP000282818"/>
    </source>
</evidence>
<dbReference type="Proteomes" id="UP000282818">
    <property type="component" value="Unassembled WGS sequence"/>
</dbReference>
<accession>A0A437QA76</accession>
<dbReference type="Gene3D" id="1.10.8.350">
    <property type="entry name" value="Bacterial muramidase"/>
    <property type="match status" value="1"/>
</dbReference>
<organism evidence="4 5">
    <name type="scientific">Neptunomonas marina</name>
    <dbReference type="NCBI Taxonomy" id="1815562"/>
    <lineage>
        <taxon>Bacteria</taxon>
        <taxon>Pseudomonadati</taxon>
        <taxon>Pseudomonadota</taxon>
        <taxon>Gammaproteobacteria</taxon>
        <taxon>Oceanospirillales</taxon>
        <taxon>Oceanospirillaceae</taxon>
        <taxon>Neptunomonas</taxon>
    </lineage>
</organism>
<dbReference type="NCBIfam" id="TIGR02282">
    <property type="entry name" value="MltB"/>
    <property type="match status" value="1"/>
</dbReference>
<gene>
    <name evidence="4" type="primary">mltB</name>
    <name evidence="4" type="ORF">EOE65_05205</name>
</gene>
<dbReference type="Gene3D" id="1.10.530.10">
    <property type="match status" value="1"/>
</dbReference>
<dbReference type="InterPro" id="IPR031304">
    <property type="entry name" value="SLT_2"/>
</dbReference>
<comment type="caution">
    <text evidence="4">The sequence shown here is derived from an EMBL/GenBank/DDBJ whole genome shotgun (WGS) entry which is preliminary data.</text>
</comment>
<dbReference type="InterPro" id="IPR011757">
    <property type="entry name" value="Lytic_transglycosylase_MltB"/>
</dbReference>
<sequence length="328" mass="36463">MNRMLQRAGWWIGVLMAFASGAQASYLQHPEAKAWMDTLVSQGIEKTEVEKVLSVAKKQQSILDAMSRPAEKRLDWGGYRKIFMTKKRISRGVTFWQQNAAALQKAEATYGVPAEVIVSIIGVETHYGRIMGNYRAVDALATLGFDYPRRGEFFRGQLKDLMTVAAQEGKAIDSFKSSYAGAMGYGQFIPSSFLAYAIDFDGDGKRDMWRNTTDAIGSVANYFKQHGWASGEPVVLPVTVPRGEPTDINTGLKPSRALAHWLAEGVVIEQSEIANDPAVLLAMRSGEKTDYYLGFNNYYVITRYNRSRLYAMAVHELSQAVAHAYRGG</sequence>
<protein>
    <submittedName>
        <fullName evidence="4">Lytic murein transglycosylase B</fullName>
    </submittedName>
</protein>
<dbReference type="InterPro" id="IPR023346">
    <property type="entry name" value="Lysozyme-like_dom_sf"/>
</dbReference>
<dbReference type="GO" id="GO:0008933">
    <property type="term" value="F:peptidoglycan lytic transglycosylase activity"/>
    <property type="evidence" value="ECO:0007669"/>
    <property type="project" value="TreeGrafter"/>
</dbReference>
<dbReference type="CDD" id="cd13399">
    <property type="entry name" value="Slt35-like"/>
    <property type="match status" value="1"/>
</dbReference>
<feature type="chain" id="PRO_5019297632" evidence="2">
    <location>
        <begin position="25"/>
        <end position="328"/>
    </location>
</feature>
<dbReference type="SUPFAM" id="SSF53955">
    <property type="entry name" value="Lysozyme-like"/>
    <property type="match status" value="1"/>
</dbReference>
<evidence type="ECO:0000259" key="3">
    <source>
        <dbReference type="Pfam" id="PF13406"/>
    </source>
</evidence>
<proteinExistence type="predicted"/>
<dbReference type="InterPro" id="IPR043426">
    <property type="entry name" value="MltB-like"/>
</dbReference>
<reference evidence="4 5" key="1">
    <citation type="submission" date="2019-01" db="EMBL/GenBank/DDBJ databases">
        <authorList>
            <person name="Chen W.-M."/>
        </authorList>
    </citation>
    <scope>NUCLEOTIDE SEQUENCE [LARGE SCALE GENOMIC DNA]</scope>
    <source>
        <strain evidence="4 5">HPM-16</strain>
    </source>
</reference>
<feature type="signal peptide" evidence="2">
    <location>
        <begin position="1"/>
        <end position="24"/>
    </location>
</feature>
<feature type="active site" evidence="1">
    <location>
        <position position="124"/>
    </location>
</feature>
<name>A0A437QA76_9GAMM</name>
<dbReference type="FunFam" id="1.10.8.350:FF:000001">
    <property type="entry name" value="Lytic murein transglycosylase B"/>
    <property type="match status" value="1"/>
</dbReference>
<dbReference type="Pfam" id="PF13406">
    <property type="entry name" value="SLT_2"/>
    <property type="match status" value="1"/>
</dbReference>
<dbReference type="PANTHER" id="PTHR30163">
    <property type="entry name" value="MEMBRANE-BOUND LYTIC MUREIN TRANSGLYCOSYLASE B"/>
    <property type="match status" value="1"/>
</dbReference>
<dbReference type="EMBL" id="SACQ01000002">
    <property type="protein sequence ID" value="RVU31386.1"/>
    <property type="molecule type" value="Genomic_DNA"/>
</dbReference>
<dbReference type="GO" id="GO:0009253">
    <property type="term" value="P:peptidoglycan catabolic process"/>
    <property type="evidence" value="ECO:0007669"/>
    <property type="project" value="TreeGrafter"/>
</dbReference>
<evidence type="ECO:0000256" key="2">
    <source>
        <dbReference type="SAM" id="SignalP"/>
    </source>
</evidence>
<feature type="domain" description="Transglycosylase SLT" evidence="3">
    <location>
        <begin position="31"/>
        <end position="319"/>
    </location>
</feature>
<evidence type="ECO:0000256" key="1">
    <source>
        <dbReference type="PIRSR" id="PIRSR611757-1"/>
    </source>
</evidence>
<keyword evidence="5" id="KW-1185">Reference proteome</keyword>
<dbReference type="PANTHER" id="PTHR30163:SF9">
    <property type="entry name" value="MEMBRANE-BOUND LYTIC MUREIN TRANSGLYCOSYLASE B"/>
    <property type="match status" value="1"/>
</dbReference>